<dbReference type="Proteomes" id="UP000589626">
    <property type="component" value="Unassembled WGS sequence"/>
</dbReference>
<dbReference type="Gene3D" id="1.10.10.10">
    <property type="entry name" value="Winged helix-like DNA-binding domain superfamily/Winged helix DNA-binding domain"/>
    <property type="match status" value="1"/>
</dbReference>
<feature type="domain" description="RNA polymerase sigma-70 region 2" evidence="6">
    <location>
        <begin position="17"/>
        <end position="79"/>
    </location>
</feature>
<dbReference type="Gene3D" id="1.10.1740.10">
    <property type="match status" value="1"/>
</dbReference>
<dbReference type="GO" id="GO:0003677">
    <property type="term" value="F:DNA binding"/>
    <property type="evidence" value="ECO:0007669"/>
    <property type="project" value="UniProtKB-KW"/>
</dbReference>
<dbReference type="SUPFAM" id="SSF88946">
    <property type="entry name" value="Sigma2 domain of RNA polymerase sigma factors"/>
    <property type="match status" value="1"/>
</dbReference>
<dbReference type="InterPro" id="IPR013249">
    <property type="entry name" value="RNA_pol_sigma70_r4_t2"/>
</dbReference>
<dbReference type="SUPFAM" id="SSF88659">
    <property type="entry name" value="Sigma3 and sigma4 domains of RNA polymerase sigma factors"/>
    <property type="match status" value="1"/>
</dbReference>
<dbReference type="PANTHER" id="PTHR47756">
    <property type="entry name" value="BLL6612 PROTEIN-RELATED"/>
    <property type="match status" value="1"/>
</dbReference>
<dbReference type="InterPro" id="IPR046531">
    <property type="entry name" value="DUF6596"/>
</dbReference>
<dbReference type="AlphaFoldDB" id="A0A7W4Z0X5"/>
<dbReference type="GO" id="GO:0016987">
    <property type="term" value="F:sigma factor activity"/>
    <property type="evidence" value="ECO:0007669"/>
    <property type="project" value="UniProtKB-KW"/>
</dbReference>
<evidence type="ECO:0000256" key="4">
    <source>
        <dbReference type="ARBA" id="ARBA00023163"/>
    </source>
</evidence>
<keyword evidence="5" id="KW-0238">DNA-binding</keyword>
<reference evidence="9 10" key="1">
    <citation type="submission" date="2020-08" db="EMBL/GenBank/DDBJ databases">
        <title>Sequencing the genomes of 1000 actinobacteria strains.</title>
        <authorList>
            <person name="Klenk H.-P."/>
        </authorList>
    </citation>
    <scope>NUCLEOTIDE SEQUENCE [LARGE SCALE GENOMIC DNA]</scope>
    <source>
        <strain evidence="9 10">DSM 105498</strain>
    </source>
</reference>
<dbReference type="GO" id="GO:0006950">
    <property type="term" value="P:response to stress"/>
    <property type="evidence" value="ECO:0007669"/>
    <property type="project" value="UniProtKB-ARBA"/>
</dbReference>
<keyword evidence="3 5" id="KW-0731">Sigma factor</keyword>
<feature type="domain" description="DUF6596" evidence="8">
    <location>
        <begin position="184"/>
        <end position="284"/>
    </location>
</feature>
<gene>
    <name evidence="9" type="ORF">FHU40_001067</name>
</gene>
<evidence type="ECO:0000256" key="2">
    <source>
        <dbReference type="ARBA" id="ARBA00023015"/>
    </source>
</evidence>
<evidence type="ECO:0000313" key="10">
    <source>
        <dbReference type="Proteomes" id="UP000589626"/>
    </source>
</evidence>
<evidence type="ECO:0000259" key="8">
    <source>
        <dbReference type="Pfam" id="PF20239"/>
    </source>
</evidence>
<dbReference type="PANTHER" id="PTHR47756:SF1">
    <property type="entry name" value="BLL0085 PROTEIN"/>
    <property type="match status" value="1"/>
</dbReference>
<dbReference type="InterPro" id="IPR013325">
    <property type="entry name" value="RNA_pol_sigma_r2"/>
</dbReference>
<comment type="caution">
    <text evidence="9">The sequence shown here is derived from an EMBL/GenBank/DDBJ whole genome shotgun (WGS) entry which is preliminary data.</text>
</comment>
<dbReference type="InterPro" id="IPR007627">
    <property type="entry name" value="RNA_pol_sigma70_r2"/>
</dbReference>
<dbReference type="PROSITE" id="PS01063">
    <property type="entry name" value="SIGMA70_ECF"/>
    <property type="match status" value="1"/>
</dbReference>
<dbReference type="InterPro" id="IPR013324">
    <property type="entry name" value="RNA_pol_sigma_r3/r4-like"/>
</dbReference>
<sequence>MTETPTAAAITAVWRRESVRLVGALTRMTRDLDLAEDLAQDALVAALETWPDEGVPANPGAWLTAVAKRRAIDQFRRTDALRRRTAELARSGMDAHMTDLVDVVDHIEDDVLRLAFIGCHPTLPPDSRTALTLRLVGGLTTAEIARAYLVKDATMGQRISRAKRILAESGASLEMPTGAARRERLADVLAVVYLIFTEGHAASGGADWIRPELCLEAMRLARILSGLVPDDPEVRGLQALLELQGSRLPARCDAAGAPVLLDDQDRRRWDQLLIRRGFAALAEAERLGRTGRPVGTYVVQASIAACHARARRPEDTDWVEIARLYDVLARTAPGPVVEVNRAVAHGRAHGPDAGLAILDAVADDPALARSHLPLAVRGDLLERAGRPAEAAAAFRAAAALTGNDDERTLLTRRARRVADLPAPEC</sequence>
<dbReference type="InterPro" id="IPR036388">
    <property type="entry name" value="WH-like_DNA-bd_sf"/>
</dbReference>
<dbReference type="Pfam" id="PF04542">
    <property type="entry name" value="Sigma70_r2"/>
    <property type="match status" value="1"/>
</dbReference>
<keyword evidence="4 5" id="KW-0804">Transcription</keyword>
<name>A0A7W4Z0X5_9ACTN</name>
<feature type="domain" description="RNA polymerase sigma factor 70 region 4 type 2" evidence="7">
    <location>
        <begin position="115"/>
        <end position="164"/>
    </location>
</feature>
<evidence type="ECO:0000256" key="5">
    <source>
        <dbReference type="RuleBase" id="RU000716"/>
    </source>
</evidence>
<keyword evidence="10" id="KW-1185">Reference proteome</keyword>
<evidence type="ECO:0000256" key="1">
    <source>
        <dbReference type="ARBA" id="ARBA00010641"/>
    </source>
</evidence>
<dbReference type="InterPro" id="IPR000838">
    <property type="entry name" value="RNA_pol_sigma70_ECF_CS"/>
</dbReference>
<accession>A0A7W4Z0X5</accession>
<proteinExistence type="inferred from homology"/>
<comment type="similarity">
    <text evidence="1 5">Belongs to the sigma-70 factor family. ECF subfamily.</text>
</comment>
<protein>
    <recommendedName>
        <fullName evidence="5">RNA polymerase sigma factor</fullName>
    </recommendedName>
</protein>
<evidence type="ECO:0000259" key="7">
    <source>
        <dbReference type="Pfam" id="PF08281"/>
    </source>
</evidence>
<dbReference type="EMBL" id="JACHWR010000001">
    <property type="protein sequence ID" value="MBB3041266.1"/>
    <property type="molecule type" value="Genomic_DNA"/>
</dbReference>
<dbReference type="RefSeq" id="WP_183591185.1">
    <property type="nucleotide sequence ID" value="NZ_JACHWR010000001.1"/>
</dbReference>
<evidence type="ECO:0000256" key="3">
    <source>
        <dbReference type="ARBA" id="ARBA00023082"/>
    </source>
</evidence>
<dbReference type="NCBIfam" id="TIGR02937">
    <property type="entry name" value="sigma70-ECF"/>
    <property type="match status" value="1"/>
</dbReference>
<organism evidence="9 10">
    <name type="scientific">Nocardioides soli</name>
    <dbReference type="NCBI Taxonomy" id="1036020"/>
    <lineage>
        <taxon>Bacteria</taxon>
        <taxon>Bacillati</taxon>
        <taxon>Actinomycetota</taxon>
        <taxon>Actinomycetes</taxon>
        <taxon>Propionibacteriales</taxon>
        <taxon>Nocardioidaceae</taxon>
        <taxon>Nocardioides</taxon>
    </lineage>
</organism>
<evidence type="ECO:0000259" key="6">
    <source>
        <dbReference type="Pfam" id="PF04542"/>
    </source>
</evidence>
<dbReference type="Pfam" id="PF08281">
    <property type="entry name" value="Sigma70_r4_2"/>
    <property type="match status" value="1"/>
</dbReference>
<dbReference type="GO" id="GO:0006352">
    <property type="term" value="P:DNA-templated transcription initiation"/>
    <property type="evidence" value="ECO:0007669"/>
    <property type="project" value="InterPro"/>
</dbReference>
<keyword evidence="2 5" id="KW-0805">Transcription regulation</keyword>
<dbReference type="InterPro" id="IPR014284">
    <property type="entry name" value="RNA_pol_sigma-70_dom"/>
</dbReference>
<evidence type="ECO:0000313" key="9">
    <source>
        <dbReference type="EMBL" id="MBB3041266.1"/>
    </source>
</evidence>
<dbReference type="Pfam" id="PF20239">
    <property type="entry name" value="DUF6596"/>
    <property type="match status" value="1"/>
</dbReference>